<comment type="caution">
    <text evidence="8">The sequence shown here is derived from an EMBL/GenBank/DDBJ whole genome shotgun (WGS) entry which is preliminary data.</text>
</comment>
<reference evidence="8" key="1">
    <citation type="submission" date="2023-07" db="EMBL/GenBank/DDBJ databases">
        <authorList>
            <person name="Kim M.K."/>
        </authorList>
    </citation>
    <scope>NUCLEOTIDE SEQUENCE</scope>
    <source>
        <strain evidence="8">CA1-15</strain>
    </source>
</reference>
<comment type="similarity">
    <text evidence="1">Belongs to the N(4)/N(6)-methyltransferase family.</text>
</comment>
<dbReference type="GO" id="GO:0032259">
    <property type="term" value="P:methylation"/>
    <property type="evidence" value="ECO:0007669"/>
    <property type="project" value="UniProtKB-KW"/>
</dbReference>
<proteinExistence type="inferred from homology"/>
<feature type="domain" description="DNA methylase adenine-specific" evidence="7">
    <location>
        <begin position="10"/>
        <end position="86"/>
    </location>
</feature>
<evidence type="ECO:0000313" key="8">
    <source>
        <dbReference type="EMBL" id="MDO7843774.1"/>
    </source>
</evidence>
<dbReference type="Proteomes" id="UP001176468">
    <property type="component" value="Unassembled WGS sequence"/>
</dbReference>
<keyword evidence="5" id="KW-0949">S-adenosyl-L-methionine</keyword>
<dbReference type="InterPro" id="IPR050953">
    <property type="entry name" value="N4_N6_ade-DNA_methylase"/>
</dbReference>
<dbReference type="SUPFAM" id="SSF53335">
    <property type="entry name" value="S-adenosyl-L-methionine-dependent methyltransferases"/>
    <property type="match status" value="1"/>
</dbReference>
<gene>
    <name evidence="8" type="ORF">Q5H94_15690</name>
</gene>
<dbReference type="EMBL" id="JAUQSZ010000011">
    <property type="protein sequence ID" value="MDO7843774.1"/>
    <property type="molecule type" value="Genomic_DNA"/>
</dbReference>
<dbReference type="Pfam" id="PF02384">
    <property type="entry name" value="N6_Mtase"/>
    <property type="match status" value="1"/>
</dbReference>
<dbReference type="InterPro" id="IPR003356">
    <property type="entry name" value="DNA_methylase_A-5"/>
</dbReference>
<evidence type="ECO:0000256" key="2">
    <source>
        <dbReference type="ARBA" id="ARBA00011900"/>
    </source>
</evidence>
<comment type="catalytic activity">
    <reaction evidence="6">
        <text>a 2'-deoxyadenosine in DNA + S-adenosyl-L-methionine = an N(6)-methyl-2'-deoxyadenosine in DNA + S-adenosyl-L-homocysteine + H(+)</text>
        <dbReference type="Rhea" id="RHEA:15197"/>
        <dbReference type="Rhea" id="RHEA-COMP:12418"/>
        <dbReference type="Rhea" id="RHEA-COMP:12419"/>
        <dbReference type="ChEBI" id="CHEBI:15378"/>
        <dbReference type="ChEBI" id="CHEBI:57856"/>
        <dbReference type="ChEBI" id="CHEBI:59789"/>
        <dbReference type="ChEBI" id="CHEBI:90615"/>
        <dbReference type="ChEBI" id="CHEBI:90616"/>
        <dbReference type="EC" id="2.1.1.72"/>
    </reaction>
</comment>
<accession>A0ABT9A1S7</accession>
<keyword evidence="9" id="KW-1185">Reference proteome</keyword>
<dbReference type="Gene3D" id="3.40.50.150">
    <property type="entry name" value="Vaccinia Virus protein VP39"/>
    <property type="match status" value="1"/>
</dbReference>
<evidence type="ECO:0000259" key="7">
    <source>
        <dbReference type="Pfam" id="PF02384"/>
    </source>
</evidence>
<dbReference type="RefSeq" id="WP_304562234.1">
    <property type="nucleotide sequence ID" value="NZ_JAUQSZ010000011.1"/>
</dbReference>
<dbReference type="PANTHER" id="PTHR33841:SF5">
    <property type="entry name" value="DNA METHYLASE (MODIFICATION METHYLASE) (METHYLTRANSFERASE)-RELATED"/>
    <property type="match status" value="1"/>
</dbReference>
<evidence type="ECO:0000256" key="3">
    <source>
        <dbReference type="ARBA" id="ARBA00022603"/>
    </source>
</evidence>
<dbReference type="GO" id="GO:0008168">
    <property type="term" value="F:methyltransferase activity"/>
    <property type="evidence" value="ECO:0007669"/>
    <property type="project" value="UniProtKB-KW"/>
</dbReference>
<evidence type="ECO:0000256" key="1">
    <source>
        <dbReference type="ARBA" id="ARBA00006594"/>
    </source>
</evidence>
<sequence>MRDITLSTSREERKKVGSFYTPADVADFMVGAIEAPAGSDLGEWWLDPAVGSGVFLAAALRRYHGSGRVAFAKSRLTGCDISPQACDFAAFALLAEIATETQDPLGTWAAIRGNLLAVDTPSSARAGDLRARLAPGTGPLRLICNPPYATGGVVPMADGRPTTSLYLPFLEMSWTVANSSDDAAAMVVPLALGANRSADHRRCRSAMSTRGGEWTLLFFDRQPHALFGEEAKTRATIAIRRPGPTPSSIRTSRLLKWTSRQRTTIFSESRAAEMGQAPIARLVPKLGSAAEVVLYGALETHRLRSGARPEPSKAAASEIVGTALSADVFVAGTAYNFLNVFRNYPAQLSWRGTLSASGINRLRCSSANEADVVTAILSSRMAYWLWHVECDGFHVPAWFLSELPLLNIRVPENLANQLADLGRLAWAGLQRDMICSTNRDRLTFAFRPTEIGDVRSAIDMLLADLIGADPDTAAMLRDFERRVVSIDGSVRLTRNSRDKGVEE</sequence>
<evidence type="ECO:0000313" key="9">
    <source>
        <dbReference type="Proteomes" id="UP001176468"/>
    </source>
</evidence>
<organism evidence="8 9">
    <name type="scientific">Sphingomonas immobilis</name>
    <dbReference type="NCBI Taxonomy" id="3063997"/>
    <lineage>
        <taxon>Bacteria</taxon>
        <taxon>Pseudomonadati</taxon>
        <taxon>Pseudomonadota</taxon>
        <taxon>Alphaproteobacteria</taxon>
        <taxon>Sphingomonadales</taxon>
        <taxon>Sphingomonadaceae</taxon>
        <taxon>Sphingomonas</taxon>
    </lineage>
</organism>
<evidence type="ECO:0000256" key="5">
    <source>
        <dbReference type="ARBA" id="ARBA00022691"/>
    </source>
</evidence>
<dbReference type="PANTHER" id="PTHR33841">
    <property type="entry name" value="DNA METHYLTRANSFERASE YEEA-RELATED"/>
    <property type="match status" value="1"/>
</dbReference>
<evidence type="ECO:0000256" key="4">
    <source>
        <dbReference type="ARBA" id="ARBA00022679"/>
    </source>
</evidence>
<protein>
    <recommendedName>
        <fullName evidence="2">site-specific DNA-methyltransferase (adenine-specific)</fullName>
        <ecNumber evidence="2">2.1.1.72</ecNumber>
    </recommendedName>
</protein>
<dbReference type="InterPro" id="IPR029063">
    <property type="entry name" value="SAM-dependent_MTases_sf"/>
</dbReference>
<dbReference type="PRINTS" id="PR00507">
    <property type="entry name" value="N12N6MTFRASE"/>
</dbReference>
<name>A0ABT9A1S7_9SPHN</name>
<evidence type="ECO:0000256" key="6">
    <source>
        <dbReference type="ARBA" id="ARBA00047942"/>
    </source>
</evidence>
<keyword evidence="3 8" id="KW-0489">Methyltransferase</keyword>
<dbReference type="EC" id="2.1.1.72" evidence="2"/>
<keyword evidence="4" id="KW-0808">Transferase</keyword>